<accession>A0A087SFJ8</accession>
<organism evidence="3 5">
    <name type="scientific">Auxenochlorella protothecoides</name>
    <name type="common">Green microalga</name>
    <name type="synonym">Chlorella protothecoides</name>
    <dbReference type="NCBI Taxonomy" id="3075"/>
    <lineage>
        <taxon>Eukaryota</taxon>
        <taxon>Viridiplantae</taxon>
        <taxon>Chlorophyta</taxon>
        <taxon>core chlorophytes</taxon>
        <taxon>Trebouxiophyceae</taxon>
        <taxon>Chlorellales</taxon>
        <taxon>Chlorellaceae</taxon>
        <taxon>Auxenochlorella</taxon>
    </lineage>
</organism>
<dbReference type="PANTHER" id="PTHR43943">
    <property type="entry name" value="DEHYDROGENASE/REDUCTASE (SDR FAMILY) MEMBER 4"/>
    <property type="match status" value="1"/>
</dbReference>
<dbReference type="eggNOG" id="KOG0725">
    <property type="taxonomic scope" value="Eukaryota"/>
</dbReference>
<dbReference type="FunFam" id="3.40.50.720:FF:000084">
    <property type="entry name" value="Short-chain dehydrogenase reductase"/>
    <property type="match status" value="1"/>
</dbReference>
<evidence type="ECO:0000256" key="1">
    <source>
        <dbReference type="ARBA" id="ARBA00006484"/>
    </source>
</evidence>
<sequence length="255" mass="26460">MDRPSARRFEGKVALVTASTAGIGLGIARRLGQEGAKVVVCSRKKASVEDTVAALRAEGIEAAGRPCHVGDAAQLKAIVDFTVQTYGGLDVLVSNAAVNPASGALLDCPAPVIDKIFDINVKSALLLTQEAVKHMSRGSSIVFISSYSAFNPPAPIALYAISKTALLGLTKGLATELGPRGIRVNCVAPGIVPTKFASALVADPELEAAQRDANLMRRLGRVQDMAAAVAYLTSEDASYVTAETLNVSGGMPSRL</sequence>
<proteinExistence type="inferred from homology"/>
<reference evidence="4" key="5">
    <citation type="submission" date="2018-11" db="EMBL/GenBank/DDBJ databases">
        <title>Characterization of plant carbon substrate utilization by Auxenochlorella protothecoides.</title>
        <authorList>
            <person name="Vogler B.W."/>
            <person name="Starkenburg S.R."/>
            <person name="Sudasinghe N."/>
            <person name="Schambach J.Y."/>
            <person name="Rollin J.A."/>
            <person name="Pattathil S."/>
            <person name="Barry A.N."/>
        </authorList>
    </citation>
    <scope>NUCLEOTIDE SEQUENCE [LARGE SCALE GENOMIC DNA]</scope>
    <source>
        <strain evidence="4">UTEX 25</strain>
    </source>
</reference>
<gene>
    <name evidence="4" type="ORF">APUTEX25_002017</name>
    <name evidence="3" type="ORF">F751_3220</name>
    <name evidence="2" type="ORF">g.100108</name>
</gene>
<dbReference type="Gene3D" id="3.40.50.720">
    <property type="entry name" value="NAD(P)-binding Rossmann-like Domain"/>
    <property type="match status" value="1"/>
</dbReference>
<name>A0A087SFJ8_AUXPR</name>
<dbReference type="InterPro" id="IPR036291">
    <property type="entry name" value="NAD(P)-bd_dom_sf"/>
</dbReference>
<evidence type="ECO:0000313" key="3">
    <source>
        <dbReference type="EMBL" id="KFM24502.1"/>
    </source>
</evidence>
<protein>
    <submittedName>
        <fullName evidence="3">Dehydrogenase/reductase SDR family member 4</fullName>
    </submittedName>
</protein>
<dbReference type="InterPro" id="IPR020904">
    <property type="entry name" value="Sc_DH/Rdtase_CS"/>
</dbReference>
<dbReference type="EMBL" id="GDKF01007595">
    <property type="protein sequence ID" value="JAT71027.1"/>
    <property type="molecule type" value="Transcribed_RNA"/>
</dbReference>
<comment type="similarity">
    <text evidence="1">Belongs to the short-chain dehydrogenases/reductases (SDR) family.</text>
</comment>
<reference evidence="6" key="3">
    <citation type="journal article" date="2018" name="Algal Res.">
        <title>Characterization of plant carbon substrate utilization by Auxenochlorella protothecoides.</title>
        <authorList>
            <person name="Vogler B.W."/>
            <person name="Starkenburg S.R."/>
            <person name="Sudasinghe N."/>
            <person name="Schambach J.Y."/>
            <person name="Rollin J.A."/>
            <person name="Pattathil S."/>
            <person name="Barry A.N."/>
        </authorList>
    </citation>
    <scope>NUCLEOTIDE SEQUENCE [LARGE SCALE GENOMIC DNA]</scope>
    <source>
        <strain evidence="6">UTEX 25</strain>
    </source>
</reference>
<keyword evidence="5" id="KW-1185">Reference proteome</keyword>
<dbReference type="InterPro" id="IPR002347">
    <property type="entry name" value="SDR_fam"/>
</dbReference>
<dbReference type="STRING" id="3075.A0A087SFJ8"/>
<reference evidence="3 5" key="1">
    <citation type="journal article" date="2014" name="BMC Genomics">
        <title>Oil accumulation mechanisms of the oleaginous microalga Chlorella protothecoides revealed through its genome, transcriptomes, and proteomes.</title>
        <authorList>
            <person name="Gao C."/>
            <person name="Wang Y."/>
            <person name="Shen Y."/>
            <person name="Yan D."/>
            <person name="He X."/>
            <person name="Dai J."/>
            <person name="Wu Q."/>
        </authorList>
    </citation>
    <scope>NUCLEOTIDE SEQUENCE [LARGE SCALE GENOMIC DNA]</scope>
    <source>
        <strain evidence="3 5">0710</strain>
    </source>
</reference>
<dbReference type="Proteomes" id="UP000028924">
    <property type="component" value="Unassembled WGS sequence"/>
</dbReference>
<dbReference type="PROSITE" id="PS00061">
    <property type="entry name" value="ADH_SHORT"/>
    <property type="match status" value="1"/>
</dbReference>
<dbReference type="Proteomes" id="UP000279271">
    <property type="component" value="Unassembled WGS sequence"/>
</dbReference>
<evidence type="ECO:0000313" key="4">
    <source>
        <dbReference type="EMBL" id="RMZ54441.1"/>
    </source>
</evidence>
<dbReference type="SUPFAM" id="SSF51735">
    <property type="entry name" value="NAD(P)-binding Rossmann-fold domains"/>
    <property type="match status" value="1"/>
</dbReference>
<dbReference type="AlphaFoldDB" id="A0A087SFJ8"/>
<dbReference type="EMBL" id="KL662107">
    <property type="protein sequence ID" value="KFM24502.1"/>
    <property type="molecule type" value="Genomic_DNA"/>
</dbReference>
<evidence type="ECO:0000313" key="2">
    <source>
        <dbReference type="EMBL" id="JAT71027.1"/>
    </source>
</evidence>
<reference evidence="4" key="4">
    <citation type="submission" date="2018-10" db="EMBL/GenBank/DDBJ databases">
        <authorList>
            <person name="Hovde B."/>
            <person name="Zhang X."/>
        </authorList>
    </citation>
    <scope>NUCLEOTIDE SEQUENCE [LARGE SCALE GENOMIC DNA]</scope>
    <source>
        <strain evidence="4">UTEX 25</strain>
    </source>
</reference>
<dbReference type="PRINTS" id="PR00081">
    <property type="entry name" value="GDHRDH"/>
</dbReference>
<evidence type="ECO:0000313" key="6">
    <source>
        <dbReference type="Proteomes" id="UP000279271"/>
    </source>
</evidence>
<dbReference type="KEGG" id="apro:F751_3220"/>
<dbReference type="PRINTS" id="PR00080">
    <property type="entry name" value="SDRFAMILY"/>
</dbReference>
<dbReference type="NCBIfam" id="NF005559">
    <property type="entry name" value="PRK07231.1"/>
    <property type="match status" value="1"/>
</dbReference>
<dbReference type="GeneID" id="23614611"/>
<reference evidence="2" key="2">
    <citation type="submission" date="2015-08" db="EMBL/GenBank/DDBJ databases">
        <authorList>
            <person name="Babu N.S."/>
            <person name="Beckwith C.J."/>
            <person name="Beseler K.G."/>
            <person name="Brison A."/>
            <person name="Carone J.V."/>
            <person name="Caskin T.P."/>
            <person name="Diamond M."/>
            <person name="Durham M.E."/>
            <person name="Foxe J.M."/>
            <person name="Go M."/>
            <person name="Henderson B.A."/>
            <person name="Jones I.B."/>
            <person name="McGettigan J.A."/>
            <person name="Micheletti S.J."/>
            <person name="Nasrallah M.E."/>
            <person name="Ortiz D."/>
            <person name="Piller C.R."/>
            <person name="Privatt S.R."/>
            <person name="Schneider S.L."/>
            <person name="Sharp S."/>
            <person name="Smith T.C."/>
            <person name="Stanton J.D."/>
            <person name="Ullery H.E."/>
            <person name="Wilson R.J."/>
            <person name="Serrano M.G."/>
            <person name="Buck G."/>
            <person name="Lee V."/>
            <person name="Wang Y."/>
            <person name="Carvalho R."/>
            <person name="Voegtly L."/>
            <person name="Shi R."/>
            <person name="Duckworth R."/>
            <person name="Johnson A."/>
            <person name="Loviza R."/>
            <person name="Walstead R."/>
            <person name="Shah Z."/>
            <person name="Kiflezghi M."/>
            <person name="Wade K."/>
            <person name="Ball S.L."/>
            <person name="Bradley K.W."/>
            <person name="Asai D.J."/>
            <person name="Bowman C.A."/>
            <person name="Russell D.A."/>
            <person name="Pope W.H."/>
            <person name="Jacobs-Sera D."/>
            <person name="Hendrix R.W."/>
            <person name="Hatfull G.F."/>
        </authorList>
    </citation>
    <scope>NUCLEOTIDE SEQUENCE</scope>
</reference>
<dbReference type="EMBL" id="QOKY01000179">
    <property type="protein sequence ID" value="RMZ54441.1"/>
    <property type="molecule type" value="Genomic_DNA"/>
</dbReference>
<dbReference type="RefSeq" id="XP_011397390.1">
    <property type="nucleotide sequence ID" value="XM_011399088.1"/>
</dbReference>
<dbReference type="OrthoDB" id="1669814at2759"/>
<dbReference type="PANTHER" id="PTHR43943:SF2">
    <property type="entry name" value="DEHYDROGENASE_REDUCTASE 4"/>
    <property type="match status" value="1"/>
</dbReference>
<dbReference type="Pfam" id="PF13561">
    <property type="entry name" value="adh_short_C2"/>
    <property type="match status" value="1"/>
</dbReference>
<evidence type="ECO:0000313" key="5">
    <source>
        <dbReference type="Proteomes" id="UP000028924"/>
    </source>
</evidence>